<keyword evidence="1" id="KW-1133">Transmembrane helix</keyword>
<evidence type="ECO:0000313" key="3">
    <source>
        <dbReference type="Proteomes" id="UP000654108"/>
    </source>
</evidence>
<name>A0A927FXF3_9HYPH</name>
<proteinExistence type="predicted"/>
<keyword evidence="1" id="KW-0472">Membrane</keyword>
<dbReference type="Pfam" id="PF14079">
    <property type="entry name" value="DUF4260"/>
    <property type="match status" value="1"/>
</dbReference>
<dbReference type="InterPro" id="IPR025356">
    <property type="entry name" value="DUF4260"/>
</dbReference>
<keyword evidence="3" id="KW-1185">Reference proteome</keyword>
<dbReference type="EMBL" id="JACYFU010000005">
    <property type="protein sequence ID" value="MBD8067047.1"/>
    <property type="molecule type" value="Genomic_DNA"/>
</dbReference>
<dbReference type="RefSeq" id="WP_191777787.1">
    <property type="nucleotide sequence ID" value="NZ_JACYFU010000005.1"/>
</dbReference>
<sequence>MKHQTWWRNWQRVEGGLIFASALALLWPLGADLPWWLALLTFFAPDFSFAAYGLGKRVGSTVYNLVHLYAFGMVVLAAGLVLSLPVAASLGALWMGHAGFDRALGYGLKAPESFSLTHLGPIGKARG</sequence>
<feature type="transmembrane region" description="Helical" evidence="1">
    <location>
        <begin position="35"/>
        <end position="54"/>
    </location>
</feature>
<evidence type="ECO:0000313" key="2">
    <source>
        <dbReference type="EMBL" id="MBD8067047.1"/>
    </source>
</evidence>
<keyword evidence="1" id="KW-0812">Transmembrane</keyword>
<dbReference type="AlphaFoldDB" id="A0A927FXF3"/>
<reference evidence="2" key="1">
    <citation type="submission" date="2020-09" db="EMBL/GenBank/DDBJ databases">
        <title>Genome seq and assembly of Devosia sp.</title>
        <authorList>
            <person name="Chhetri G."/>
        </authorList>
    </citation>
    <scope>NUCLEOTIDE SEQUENCE</scope>
    <source>
        <strain evidence="2">PTR5</strain>
    </source>
</reference>
<gene>
    <name evidence="2" type="ORF">IC608_16375</name>
</gene>
<comment type="caution">
    <text evidence="2">The sequence shown here is derived from an EMBL/GenBank/DDBJ whole genome shotgun (WGS) entry which is preliminary data.</text>
</comment>
<accession>A0A927FXF3</accession>
<dbReference type="Proteomes" id="UP000654108">
    <property type="component" value="Unassembled WGS sequence"/>
</dbReference>
<feature type="transmembrane region" description="Helical" evidence="1">
    <location>
        <begin position="66"/>
        <end position="94"/>
    </location>
</feature>
<feature type="transmembrane region" description="Helical" evidence="1">
    <location>
        <begin position="12"/>
        <end position="29"/>
    </location>
</feature>
<organism evidence="2 3">
    <name type="scientific">Devosia oryzisoli</name>
    <dbReference type="NCBI Taxonomy" id="2774138"/>
    <lineage>
        <taxon>Bacteria</taxon>
        <taxon>Pseudomonadati</taxon>
        <taxon>Pseudomonadota</taxon>
        <taxon>Alphaproteobacteria</taxon>
        <taxon>Hyphomicrobiales</taxon>
        <taxon>Devosiaceae</taxon>
        <taxon>Devosia</taxon>
    </lineage>
</organism>
<evidence type="ECO:0000256" key="1">
    <source>
        <dbReference type="SAM" id="Phobius"/>
    </source>
</evidence>
<protein>
    <submittedName>
        <fullName evidence="2">DUF4260 domain-containing protein</fullName>
    </submittedName>
</protein>